<dbReference type="Proteomes" id="UP000814176">
    <property type="component" value="Unassembled WGS sequence"/>
</dbReference>
<comment type="pathway">
    <text evidence="3">Secondary metabolite biosynthesis.</text>
</comment>
<evidence type="ECO:0000256" key="2">
    <source>
        <dbReference type="ARBA" id="ARBA00004370"/>
    </source>
</evidence>
<keyword evidence="7" id="KW-0479">Metal-binding</keyword>
<name>A0ABQ8KAW2_9APHY</name>
<evidence type="ECO:0000256" key="4">
    <source>
        <dbReference type="ARBA" id="ARBA00010617"/>
    </source>
</evidence>
<evidence type="ECO:0000256" key="6">
    <source>
        <dbReference type="ARBA" id="ARBA00022692"/>
    </source>
</evidence>
<dbReference type="PANTHER" id="PTHR46300:SF2">
    <property type="entry name" value="CYTOCHROME P450 MONOOXYGENASE ALNH-RELATED"/>
    <property type="match status" value="1"/>
</dbReference>
<keyword evidence="10" id="KW-0408">Iron</keyword>
<keyword evidence="5" id="KW-0349">Heme</keyword>
<dbReference type="PANTHER" id="PTHR46300">
    <property type="entry name" value="P450, PUTATIVE (EUROFUNG)-RELATED-RELATED"/>
    <property type="match status" value="1"/>
</dbReference>
<protein>
    <submittedName>
        <fullName evidence="13">Cytochrome P450</fullName>
    </submittedName>
</protein>
<evidence type="ECO:0000313" key="14">
    <source>
        <dbReference type="Proteomes" id="UP000814176"/>
    </source>
</evidence>
<keyword evidence="11" id="KW-0503">Monooxygenase</keyword>
<dbReference type="Pfam" id="PF00067">
    <property type="entry name" value="p450"/>
    <property type="match status" value="1"/>
</dbReference>
<keyword evidence="9" id="KW-0560">Oxidoreductase</keyword>
<keyword evidence="14" id="KW-1185">Reference proteome</keyword>
<evidence type="ECO:0000256" key="11">
    <source>
        <dbReference type="ARBA" id="ARBA00023033"/>
    </source>
</evidence>
<keyword evidence="12" id="KW-0472">Membrane</keyword>
<evidence type="ECO:0000256" key="1">
    <source>
        <dbReference type="ARBA" id="ARBA00001971"/>
    </source>
</evidence>
<evidence type="ECO:0000256" key="10">
    <source>
        <dbReference type="ARBA" id="ARBA00023004"/>
    </source>
</evidence>
<dbReference type="InterPro" id="IPR001128">
    <property type="entry name" value="Cyt_P450"/>
</dbReference>
<dbReference type="PRINTS" id="PR00463">
    <property type="entry name" value="EP450I"/>
</dbReference>
<accession>A0ABQ8KAW2</accession>
<dbReference type="InterPro" id="IPR036396">
    <property type="entry name" value="Cyt_P450_sf"/>
</dbReference>
<dbReference type="InterPro" id="IPR002401">
    <property type="entry name" value="Cyt_P450_E_grp-I"/>
</dbReference>
<dbReference type="Gene3D" id="1.10.630.10">
    <property type="entry name" value="Cytochrome P450"/>
    <property type="match status" value="1"/>
</dbReference>
<dbReference type="SUPFAM" id="SSF48264">
    <property type="entry name" value="Cytochrome P450"/>
    <property type="match status" value="1"/>
</dbReference>
<organism evidence="13 14">
    <name type="scientific">Rhodofomes roseus</name>
    <dbReference type="NCBI Taxonomy" id="34475"/>
    <lineage>
        <taxon>Eukaryota</taxon>
        <taxon>Fungi</taxon>
        <taxon>Dikarya</taxon>
        <taxon>Basidiomycota</taxon>
        <taxon>Agaricomycotina</taxon>
        <taxon>Agaricomycetes</taxon>
        <taxon>Polyporales</taxon>
        <taxon>Rhodofomes</taxon>
    </lineage>
</organism>
<dbReference type="InterPro" id="IPR050364">
    <property type="entry name" value="Cytochrome_P450_fung"/>
</dbReference>
<evidence type="ECO:0000256" key="12">
    <source>
        <dbReference type="ARBA" id="ARBA00023136"/>
    </source>
</evidence>
<evidence type="ECO:0000256" key="9">
    <source>
        <dbReference type="ARBA" id="ARBA00023002"/>
    </source>
</evidence>
<gene>
    <name evidence="13" type="ORF">C8Q71DRAFT_711039</name>
</gene>
<keyword evidence="6" id="KW-0812">Transmembrane</keyword>
<dbReference type="GeneID" id="72001518"/>
<comment type="cofactor">
    <cofactor evidence="1">
        <name>heme</name>
        <dbReference type="ChEBI" id="CHEBI:30413"/>
    </cofactor>
</comment>
<dbReference type="EMBL" id="JADCUA010000015">
    <property type="protein sequence ID" value="KAH9834651.1"/>
    <property type="molecule type" value="Genomic_DNA"/>
</dbReference>
<evidence type="ECO:0000256" key="3">
    <source>
        <dbReference type="ARBA" id="ARBA00005179"/>
    </source>
</evidence>
<evidence type="ECO:0000313" key="13">
    <source>
        <dbReference type="EMBL" id="KAH9834651.1"/>
    </source>
</evidence>
<evidence type="ECO:0000256" key="7">
    <source>
        <dbReference type="ARBA" id="ARBA00022723"/>
    </source>
</evidence>
<sequence length="465" mass="52339">MTHSTEGDVIYAEFFTQPTIIISSVKAAYDLMEKRGAKYSNRPRFVRNIELIGWTGNIAFRQYDDGWRRHRKLLNKEALVARAAVDSYHPLQLREARRLLHNLLKSPDDFMSHLKQCVYTASMIFEMGYGRTISSLNGDAFIRLVEDGIVATFGGSGFGSATVDFFPFLKYIPTWMPGAGFKRAALTARDAIAATEDLPYQAVKMDMAPGIAKPLFTTGMIEDCSKNGTPTTEDEREIKGAAGTLYAGGRAVDADVRMIIFVLVMVQYPNIFAKAQEEVLSVVGDTRLPTFEDRKSLPYLESIIREVYRWCPAAPTGIPHQAAEADVYRGYYIPKGSMIIPNIWAMLRDPEMYPEPAELFKPERFLGMGPDKELDMRDPKRIIFGFGRRSVAWRQFFADDNLWLAAVSIVATMQIRKARNANGEEIMPAPKLHSGAVIHPDSFSCSIRPRSEKSRQLVIDCFSEI</sequence>
<comment type="caution">
    <text evidence="13">The sequence shown here is derived from an EMBL/GenBank/DDBJ whole genome shotgun (WGS) entry which is preliminary data.</text>
</comment>
<comment type="subcellular location">
    <subcellularLocation>
        <location evidence="2">Membrane</location>
    </subcellularLocation>
</comment>
<reference evidence="13 14" key="1">
    <citation type="journal article" date="2021" name="Environ. Microbiol.">
        <title>Gene family expansions and transcriptome signatures uncover fungal adaptations to wood decay.</title>
        <authorList>
            <person name="Hage H."/>
            <person name="Miyauchi S."/>
            <person name="Viragh M."/>
            <person name="Drula E."/>
            <person name="Min B."/>
            <person name="Chaduli D."/>
            <person name="Navarro D."/>
            <person name="Favel A."/>
            <person name="Norest M."/>
            <person name="Lesage-Meessen L."/>
            <person name="Balint B."/>
            <person name="Merenyi Z."/>
            <person name="de Eugenio L."/>
            <person name="Morin E."/>
            <person name="Martinez A.T."/>
            <person name="Baldrian P."/>
            <person name="Stursova M."/>
            <person name="Martinez M.J."/>
            <person name="Novotny C."/>
            <person name="Magnuson J.K."/>
            <person name="Spatafora J.W."/>
            <person name="Maurice S."/>
            <person name="Pangilinan J."/>
            <person name="Andreopoulos W."/>
            <person name="LaButti K."/>
            <person name="Hundley H."/>
            <person name="Na H."/>
            <person name="Kuo A."/>
            <person name="Barry K."/>
            <person name="Lipzen A."/>
            <person name="Henrissat B."/>
            <person name="Riley R."/>
            <person name="Ahrendt S."/>
            <person name="Nagy L.G."/>
            <person name="Grigoriev I.V."/>
            <person name="Martin F."/>
            <person name="Rosso M.N."/>
        </authorList>
    </citation>
    <scope>NUCLEOTIDE SEQUENCE [LARGE SCALE GENOMIC DNA]</scope>
    <source>
        <strain evidence="13 14">CIRM-BRFM 1785</strain>
    </source>
</reference>
<evidence type="ECO:0000256" key="8">
    <source>
        <dbReference type="ARBA" id="ARBA00022989"/>
    </source>
</evidence>
<dbReference type="CDD" id="cd11065">
    <property type="entry name" value="CYP64-like"/>
    <property type="match status" value="1"/>
</dbReference>
<keyword evidence="8" id="KW-1133">Transmembrane helix</keyword>
<dbReference type="RefSeq" id="XP_047777182.1">
    <property type="nucleotide sequence ID" value="XM_047920786.1"/>
</dbReference>
<evidence type="ECO:0000256" key="5">
    <source>
        <dbReference type="ARBA" id="ARBA00022617"/>
    </source>
</evidence>
<proteinExistence type="inferred from homology"/>
<comment type="similarity">
    <text evidence="4">Belongs to the cytochrome P450 family.</text>
</comment>